<name>A0A5J4SB11_9ZZZZ</name>
<protein>
    <submittedName>
        <fullName evidence="1">Uncharacterized protein</fullName>
    </submittedName>
</protein>
<sequence>MTKLFFCVALFSGLFAYDKDTNKDEEKATSLSVEIPLPAVVSTEDNTRSICEFGVTSENSPEENRKNLQKAIDWNTFNRNWQIAQGSIIANTGETIENIHSVIIEGEGHTSLSNIEAFSGSNPDDGSK</sequence>
<proteinExistence type="predicted"/>
<reference evidence="1" key="1">
    <citation type="submission" date="2019-03" db="EMBL/GenBank/DDBJ databases">
        <title>Single cell metagenomics reveals metabolic interactions within the superorganism composed of flagellate Streblomastix strix and complex community of Bacteroidetes bacteria on its surface.</title>
        <authorList>
            <person name="Treitli S.C."/>
            <person name="Kolisko M."/>
            <person name="Husnik F."/>
            <person name="Keeling P."/>
            <person name="Hampl V."/>
        </authorList>
    </citation>
    <scope>NUCLEOTIDE SEQUENCE</scope>
    <source>
        <strain evidence="1">STM</strain>
    </source>
</reference>
<organism evidence="1">
    <name type="scientific">termite gut metagenome</name>
    <dbReference type="NCBI Taxonomy" id="433724"/>
    <lineage>
        <taxon>unclassified sequences</taxon>
        <taxon>metagenomes</taxon>
        <taxon>organismal metagenomes</taxon>
    </lineage>
</organism>
<dbReference type="AlphaFoldDB" id="A0A5J4SB11"/>
<accession>A0A5J4SB11</accession>
<gene>
    <name evidence="1" type="ORF">EZS27_009753</name>
</gene>
<dbReference type="EMBL" id="SNRY01000321">
    <property type="protein sequence ID" value="KAA6342510.1"/>
    <property type="molecule type" value="Genomic_DNA"/>
</dbReference>
<comment type="caution">
    <text evidence="1">The sequence shown here is derived from an EMBL/GenBank/DDBJ whole genome shotgun (WGS) entry which is preliminary data.</text>
</comment>
<evidence type="ECO:0000313" key="1">
    <source>
        <dbReference type="EMBL" id="KAA6342510.1"/>
    </source>
</evidence>